<dbReference type="PANTHER" id="PTHR15496">
    <property type="entry name" value="GENERAL TRANSCRIPTION FACTOR 3C POLYPEPTIDE 4 FAMILY"/>
    <property type="match status" value="1"/>
</dbReference>
<evidence type="ECO:0000259" key="2">
    <source>
        <dbReference type="Pfam" id="PF12660"/>
    </source>
</evidence>
<dbReference type="AlphaFoldDB" id="A0A9P5Y1G9"/>
<organism evidence="3 4">
    <name type="scientific">Collybia nuda</name>
    <dbReference type="NCBI Taxonomy" id="64659"/>
    <lineage>
        <taxon>Eukaryota</taxon>
        <taxon>Fungi</taxon>
        <taxon>Dikarya</taxon>
        <taxon>Basidiomycota</taxon>
        <taxon>Agaricomycotina</taxon>
        <taxon>Agaricomycetes</taxon>
        <taxon>Agaricomycetidae</taxon>
        <taxon>Agaricales</taxon>
        <taxon>Tricholomatineae</taxon>
        <taxon>Clitocybaceae</taxon>
        <taxon>Collybia</taxon>
    </lineage>
</organism>
<dbReference type="Proteomes" id="UP000807353">
    <property type="component" value="Unassembled WGS sequence"/>
</dbReference>
<dbReference type="GO" id="GO:0000127">
    <property type="term" value="C:transcription factor TFIIIC complex"/>
    <property type="evidence" value="ECO:0007669"/>
    <property type="project" value="InterPro"/>
</dbReference>
<keyword evidence="4" id="KW-1185">Reference proteome</keyword>
<dbReference type="InterPro" id="IPR024764">
    <property type="entry name" value="TFIIIC_Znf"/>
</dbReference>
<dbReference type="GO" id="GO:0006384">
    <property type="term" value="P:transcription initiation at RNA polymerase III promoter"/>
    <property type="evidence" value="ECO:0007669"/>
    <property type="project" value="InterPro"/>
</dbReference>
<feature type="domain" description="Transcription factor IIIC putative zinc-finger" evidence="2">
    <location>
        <begin position="677"/>
        <end position="771"/>
    </location>
</feature>
<evidence type="ECO:0000313" key="4">
    <source>
        <dbReference type="Proteomes" id="UP000807353"/>
    </source>
</evidence>
<proteinExistence type="predicted"/>
<sequence length="775" mass="85924">MEEALVPIYTNLSLPAISLPSLSCLQWSGDGQVFFVSKDSVYILTPKHTADVKAPWHGRNTPDKPLDWFRTMILMDNTKIHQWTTISLEWGTAVFGSLDIGLREIALSPSNLTKDAGCVMCLLNSNMDLSLWTPDKDRLRGKWTKIQDVMPLLRAPFSQEQAYSTAKRALQAQTTSIAWSTQADFNIVPAPALDASLLAVGTRGGILFLLSYQRESESLVYIDKIKVAENGLTHLAYSRWSLTRQGRCNAHLAYGTSDGGVALITVTQSLRSTPSSSTVFGPNFNLETGLENHGQIIFSPDKRALTGLSWLACKENMILIMCKPGLVLLWAAPTCNLRWSGLRSLVLQPQVHKLSVGSSPFHPISGIHYIPYEDILMMCLFDGSIRVIYGLSSEPSWTPTQENITSQILSKNARVAFSQTQPGKTRWTDVNRVSGLTSYDGHATLLWAHETGQPTNYDYVYDAKHQTVLVAVQLWKPHPNVIVCELDVTLATSKTTSGLTPLYLLRSCFLNLPDHPEIYPEIIRLLNSSDPIQLSFSFEGAPVNIVQPTLREAFRRSLSEYFFGYDLLLRLRMKLAVADKLLSVVSNSLMRNNCEEIACRLFQSISWIVLRILIRHLAPVVAIFTPADTTFALRVAAQSLFPDCPQDLCQEAEELINLIQGSSSLTGAQKMTLNDYMGESCPACSSDIRLEGGALATCTKGHSWGRCSITSFILSTGMIRRCSGCDRKAILPPSWGTNSNTDTWLPLRGRSWIVGELLEAVSRCLFCGNSFVNII</sequence>
<dbReference type="EMBL" id="MU150297">
    <property type="protein sequence ID" value="KAF9460559.1"/>
    <property type="molecule type" value="Genomic_DNA"/>
</dbReference>
<dbReference type="InterPro" id="IPR024761">
    <property type="entry name" value="TFIIIC_delta_N"/>
</dbReference>
<protein>
    <submittedName>
        <fullName evidence="3">Transcription factor IIIC subunit delta N-term-domain-containing protein</fullName>
    </submittedName>
</protein>
<dbReference type="InterPro" id="IPR036322">
    <property type="entry name" value="WD40_repeat_dom_sf"/>
</dbReference>
<evidence type="ECO:0000259" key="1">
    <source>
        <dbReference type="Pfam" id="PF12657"/>
    </source>
</evidence>
<evidence type="ECO:0000313" key="3">
    <source>
        <dbReference type="EMBL" id="KAF9460559.1"/>
    </source>
</evidence>
<comment type="caution">
    <text evidence="3">The sequence shown here is derived from an EMBL/GenBank/DDBJ whole genome shotgun (WGS) entry which is preliminary data.</text>
</comment>
<dbReference type="InterPro" id="IPR044230">
    <property type="entry name" value="GTF3C4"/>
</dbReference>
<feature type="domain" description="Transcription factor IIIC 90kDa subunit N-terminal" evidence="1">
    <location>
        <begin position="27"/>
        <end position="441"/>
    </location>
</feature>
<dbReference type="OrthoDB" id="421374at2759"/>
<dbReference type="PANTHER" id="PTHR15496:SF2">
    <property type="entry name" value="GENERAL TRANSCRIPTION FACTOR 3C POLYPEPTIDE 4"/>
    <property type="match status" value="1"/>
</dbReference>
<dbReference type="Pfam" id="PF12657">
    <property type="entry name" value="TFIIIC_delta"/>
    <property type="match status" value="1"/>
</dbReference>
<accession>A0A9P5Y1G9</accession>
<name>A0A9P5Y1G9_9AGAR</name>
<dbReference type="SUPFAM" id="SSF50978">
    <property type="entry name" value="WD40 repeat-like"/>
    <property type="match status" value="1"/>
</dbReference>
<reference evidence="3" key="1">
    <citation type="submission" date="2020-11" db="EMBL/GenBank/DDBJ databases">
        <authorList>
            <consortium name="DOE Joint Genome Institute"/>
            <person name="Ahrendt S."/>
            <person name="Riley R."/>
            <person name="Andreopoulos W."/>
            <person name="Labutti K."/>
            <person name="Pangilinan J."/>
            <person name="Ruiz-Duenas F.J."/>
            <person name="Barrasa J.M."/>
            <person name="Sanchez-Garcia M."/>
            <person name="Camarero S."/>
            <person name="Miyauchi S."/>
            <person name="Serrano A."/>
            <person name="Linde D."/>
            <person name="Babiker R."/>
            <person name="Drula E."/>
            <person name="Ayuso-Fernandez I."/>
            <person name="Pacheco R."/>
            <person name="Padilla G."/>
            <person name="Ferreira P."/>
            <person name="Barriuso J."/>
            <person name="Kellner H."/>
            <person name="Castanera R."/>
            <person name="Alfaro M."/>
            <person name="Ramirez L."/>
            <person name="Pisabarro A.G."/>
            <person name="Kuo A."/>
            <person name="Tritt A."/>
            <person name="Lipzen A."/>
            <person name="He G."/>
            <person name="Yan M."/>
            <person name="Ng V."/>
            <person name="Cullen D."/>
            <person name="Martin F."/>
            <person name="Rosso M.-N."/>
            <person name="Henrissat B."/>
            <person name="Hibbett D."/>
            <person name="Martinez A.T."/>
            <person name="Grigoriev I.V."/>
        </authorList>
    </citation>
    <scope>NUCLEOTIDE SEQUENCE</scope>
    <source>
        <strain evidence="3">CBS 247.69</strain>
    </source>
</reference>
<gene>
    <name evidence="3" type="ORF">BDZ94DRAFT_1222982</name>
</gene>
<dbReference type="Pfam" id="PF12660">
    <property type="entry name" value="zf-TFIIIC"/>
    <property type="match status" value="1"/>
</dbReference>
<dbReference type="GO" id="GO:0004402">
    <property type="term" value="F:histone acetyltransferase activity"/>
    <property type="evidence" value="ECO:0007669"/>
    <property type="project" value="InterPro"/>
</dbReference>